<dbReference type="EMBL" id="NCKW01015614">
    <property type="protein sequence ID" value="POM62272.1"/>
    <property type="molecule type" value="Genomic_DNA"/>
</dbReference>
<evidence type="ECO:0000313" key="1">
    <source>
        <dbReference type="EMBL" id="POM62272.1"/>
    </source>
</evidence>
<gene>
    <name evidence="1" type="ORF">PHPALM_28595</name>
</gene>
<proteinExistence type="predicted"/>
<organism evidence="1 2">
    <name type="scientific">Phytophthora palmivora</name>
    <dbReference type="NCBI Taxonomy" id="4796"/>
    <lineage>
        <taxon>Eukaryota</taxon>
        <taxon>Sar</taxon>
        <taxon>Stramenopiles</taxon>
        <taxon>Oomycota</taxon>
        <taxon>Peronosporomycetes</taxon>
        <taxon>Peronosporales</taxon>
        <taxon>Peronosporaceae</taxon>
        <taxon>Phytophthora</taxon>
    </lineage>
</organism>
<name>A0A2P4X9N5_9STRA</name>
<sequence length="151" mass="17088">MIPKSEVKAKLGLVGLSTEAARMDPNHQFYGMNIPTADVWSYMGLEKASKDLKTMKASFAYMFFTRYVQRVDDEGVLLHQAGKSLPSTMNKPVTSAEMSAKAEIWASTKRTKAYVKWALGLGNLKGEELKTNVAYKYYLQYLKARKVKFEN</sequence>
<keyword evidence="2" id="KW-1185">Reference proteome</keyword>
<evidence type="ECO:0000313" key="2">
    <source>
        <dbReference type="Proteomes" id="UP000237271"/>
    </source>
</evidence>
<reference evidence="1 2" key="1">
    <citation type="journal article" date="2017" name="Genome Biol. Evol.">
        <title>Phytophthora megakarya and P. palmivora, closely related causal agents of cacao black pod rot, underwent increases in genome sizes and gene numbers by different mechanisms.</title>
        <authorList>
            <person name="Ali S.S."/>
            <person name="Shao J."/>
            <person name="Lary D.J."/>
            <person name="Kronmiller B."/>
            <person name="Shen D."/>
            <person name="Strem M.D."/>
            <person name="Amoako-Attah I."/>
            <person name="Akrofi A.Y."/>
            <person name="Begoude B.A."/>
            <person name="Ten Hoopen G.M."/>
            <person name="Coulibaly K."/>
            <person name="Kebe B.I."/>
            <person name="Melnick R.L."/>
            <person name="Guiltinan M.J."/>
            <person name="Tyler B.M."/>
            <person name="Meinhardt L.W."/>
            <person name="Bailey B.A."/>
        </authorList>
    </citation>
    <scope>NUCLEOTIDE SEQUENCE [LARGE SCALE GENOMIC DNA]</scope>
    <source>
        <strain evidence="2">sbr112.9</strain>
    </source>
</reference>
<dbReference type="Proteomes" id="UP000237271">
    <property type="component" value="Unassembled WGS sequence"/>
</dbReference>
<accession>A0A2P4X9N5</accession>
<dbReference type="AlphaFoldDB" id="A0A2P4X9N5"/>
<protein>
    <submittedName>
        <fullName evidence="1">Avr1b-1 Avirulence-like protein</fullName>
    </submittedName>
</protein>
<comment type="caution">
    <text evidence="1">The sequence shown here is derived from an EMBL/GenBank/DDBJ whole genome shotgun (WGS) entry which is preliminary data.</text>
</comment>